<sequence>MKPYSYIAYDSAGARTKGLILADTEADASARLRSQGLFVEKLDATRQRANLSDRLRRTTRLNPDLQSVFTRQMAVLLSADMPLESALEAIRTSGDGTALSTVATRTRASLMQGSTLAESLDSAGAGFPPYVTAAIHAGESAGELAAVFEELARHLETLGNEKAEIVSALVYPAFVAVVSFLVCAILMINVAPEIVAMFEISGQPLPPLTRHVLAVSDWIRDHITGLAVAFGVLILLMIASNRHPTLRNLRDRFLLRVPLVGRLIRRAAAVQYLRTLALVLGSRQTVPVAVENAARVLDIVQFRKEADSVLSGLQEGASLSDALDRLSIIPPVARQLIGAGEMSARLAPMAERSAILVESDLTAERKRIAALLEPMLMMLVGAFVLLVVLAVLLPIFDLQAVVAG</sequence>
<keyword evidence="6 7" id="KW-0472">Membrane</keyword>
<dbReference type="RefSeq" id="WP_093323995.1">
    <property type="nucleotide sequence ID" value="NZ_FOSZ01000004.1"/>
</dbReference>
<proteinExistence type="inferred from homology"/>
<evidence type="ECO:0000313" key="9">
    <source>
        <dbReference type="EMBL" id="SFL05005.1"/>
    </source>
</evidence>
<dbReference type="PANTHER" id="PTHR30012">
    <property type="entry name" value="GENERAL SECRETION PATHWAY PROTEIN"/>
    <property type="match status" value="1"/>
</dbReference>
<dbReference type="GO" id="GO:0005886">
    <property type="term" value="C:plasma membrane"/>
    <property type="evidence" value="ECO:0007669"/>
    <property type="project" value="UniProtKB-SubCell"/>
</dbReference>
<evidence type="ECO:0000256" key="5">
    <source>
        <dbReference type="ARBA" id="ARBA00022989"/>
    </source>
</evidence>
<name>A0A1I4EGW9_9RHOB</name>
<keyword evidence="5 7" id="KW-1133">Transmembrane helix</keyword>
<dbReference type="EMBL" id="FOSZ01000004">
    <property type="protein sequence ID" value="SFL05005.1"/>
    <property type="molecule type" value="Genomic_DNA"/>
</dbReference>
<evidence type="ECO:0000256" key="1">
    <source>
        <dbReference type="ARBA" id="ARBA00004651"/>
    </source>
</evidence>
<feature type="domain" description="Type II secretion system protein GspF" evidence="8">
    <location>
        <begin position="272"/>
        <end position="394"/>
    </location>
</feature>
<evidence type="ECO:0000256" key="6">
    <source>
        <dbReference type="ARBA" id="ARBA00023136"/>
    </source>
</evidence>
<feature type="transmembrane region" description="Helical" evidence="7">
    <location>
        <begin position="222"/>
        <end position="240"/>
    </location>
</feature>
<dbReference type="Gene3D" id="1.20.81.30">
    <property type="entry name" value="Type II secretion system (T2SS), domain F"/>
    <property type="match status" value="2"/>
</dbReference>
<keyword evidence="3" id="KW-1003">Cell membrane</keyword>
<dbReference type="InterPro" id="IPR042094">
    <property type="entry name" value="T2SS_GspF_sf"/>
</dbReference>
<dbReference type="Proteomes" id="UP000198851">
    <property type="component" value="Unassembled WGS sequence"/>
</dbReference>
<dbReference type="Pfam" id="PF00482">
    <property type="entry name" value="T2SSF"/>
    <property type="match status" value="2"/>
</dbReference>
<feature type="transmembrane region" description="Helical" evidence="7">
    <location>
        <begin position="168"/>
        <end position="188"/>
    </location>
</feature>
<dbReference type="PANTHER" id="PTHR30012:SF0">
    <property type="entry name" value="TYPE II SECRETION SYSTEM PROTEIN F-RELATED"/>
    <property type="match status" value="1"/>
</dbReference>
<dbReference type="InterPro" id="IPR003004">
    <property type="entry name" value="GspF/PilC"/>
</dbReference>
<reference evidence="10" key="1">
    <citation type="submission" date="2016-10" db="EMBL/GenBank/DDBJ databases">
        <authorList>
            <person name="Varghese N."/>
            <person name="Submissions S."/>
        </authorList>
    </citation>
    <scope>NUCLEOTIDE SEQUENCE [LARGE SCALE GENOMIC DNA]</scope>
    <source>
        <strain evidence="10">DSM 28453</strain>
    </source>
</reference>
<dbReference type="OrthoDB" id="9805682at2"/>
<dbReference type="PRINTS" id="PR00812">
    <property type="entry name" value="BCTERIALGSPF"/>
</dbReference>
<keyword evidence="4 7" id="KW-0812">Transmembrane</keyword>
<feature type="transmembrane region" description="Helical" evidence="7">
    <location>
        <begin position="375"/>
        <end position="396"/>
    </location>
</feature>
<dbReference type="AlphaFoldDB" id="A0A1I4EGW9"/>
<keyword evidence="10" id="KW-1185">Reference proteome</keyword>
<comment type="similarity">
    <text evidence="2">Belongs to the GSP F family.</text>
</comment>
<gene>
    <name evidence="9" type="ORF">SAMN04488036_104286</name>
</gene>
<protein>
    <submittedName>
        <fullName evidence="9">General secretion pathway protein F</fullName>
    </submittedName>
</protein>
<dbReference type="InterPro" id="IPR018076">
    <property type="entry name" value="T2SS_GspF_dom"/>
</dbReference>
<evidence type="ECO:0000313" key="10">
    <source>
        <dbReference type="Proteomes" id="UP000198851"/>
    </source>
</evidence>
<dbReference type="GO" id="GO:0015628">
    <property type="term" value="P:protein secretion by the type II secretion system"/>
    <property type="evidence" value="ECO:0007669"/>
    <property type="project" value="TreeGrafter"/>
</dbReference>
<evidence type="ECO:0000256" key="2">
    <source>
        <dbReference type="ARBA" id="ARBA00005745"/>
    </source>
</evidence>
<feature type="domain" description="Type II secretion system protein GspF" evidence="8">
    <location>
        <begin position="69"/>
        <end position="190"/>
    </location>
</feature>
<evidence type="ECO:0000256" key="7">
    <source>
        <dbReference type="SAM" id="Phobius"/>
    </source>
</evidence>
<accession>A0A1I4EGW9</accession>
<comment type="subcellular location">
    <subcellularLocation>
        <location evidence="1">Cell membrane</location>
        <topology evidence="1">Multi-pass membrane protein</topology>
    </subcellularLocation>
</comment>
<evidence type="ECO:0000256" key="4">
    <source>
        <dbReference type="ARBA" id="ARBA00022692"/>
    </source>
</evidence>
<evidence type="ECO:0000259" key="8">
    <source>
        <dbReference type="Pfam" id="PF00482"/>
    </source>
</evidence>
<dbReference type="STRING" id="1280847.SAMN04488036_104286"/>
<organism evidence="9 10">
    <name type="scientific">Shimia haliotis</name>
    <dbReference type="NCBI Taxonomy" id="1280847"/>
    <lineage>
        <taxon>Bacteria</taxon>
        <taxon>Pseudomonadati</taxon>
        <taxon>Pseudomonadota</taxon>
        <taxon>Alphaproteobacteria</taxon>
        <taxon>Rhodobacterales</taxon>
        <taxon>Roseobacteraceae</taxon>
    </lineage>
</organism>
<evidence type="ECO:0000256" key="3">
    <source>
        <dbReference type="ARBA" id="ARBA00022475"/>
    </source>
</evidence>